<dbReference type="AlphaFoldDB" id="A0A0D2D226"/>
<dbReference type="SMART" id="SM00640">
    <property type="entry name" value="Glyco_32"/>
    <property type="match status" value="1"/>
</dbReference>
<dbReference type="InterPro" id="IPR023296">
    <property type="entry name" value="Glyco_hydro_beta-prop_sf"/>
</dbReference>
<reference evidence="8 9" key="1">
    <citation type="submission" date="2015-01" db="EMBL/GenBank/DDBJ databases">
        <title>The Genome Sequence of Exophiala oligosperma CBS72588.</title>
        <authorList>
            <consortium name="The Broad Institute Genomics Platform"/>
            <person name="Cuomo C."/>
            <person name="de Hoog S."/>
            <person name="Gorbushina A."/>
            <person name="Stielow B."/>
            <person name="Teixiera M."/>
            <person name="Abouelleil A."/>
            <person name="Chapman S.B."/>
            <person name="Priest M."/>
            <person name="Young S.K."/>
            <person name="Wortman J."/>
            <person name="Nusbaum C."/>
            <person name="Birren B."/>
        </authorList>
    </citation>
    <scope>NUCLEOTIDE SEQUENCE [LARGE SCALE GENOMIC DNA]</scope>
    <source>
        <strain evidence="8 9">CBS 72588</strain>
    </source>
</reference>
<proteinExistence type="inferred from homology"/>
<evidence type="ECO:0000256" key="3">
    <source>
        <dbReference type="ARBA" id="ARBA00022801"/>
    </source>
</evidence>
<organism evidence="8 9">
    <name type="scientific">Exophiala oligosperma</name>
    <dbReference type="NCBI Taxonomy" id="215243"/>
    <lineage>
        <taxon>Eukaryota</taxon>
        <taxon>Fungi</taxon>
        <taxon>Dikarya</taxon>
        <taxon>Ascomycota</taxon>
        <taxon>Pezizomycotina</taxon>
        <taxon>Eurotiomycetes</taxon>
        <taxon>Chaetothyriomycetidae</taxon>
        <taxon>Chaetothyriales</taxon>
        <taxon>Herpotrichiellaceae</taxon>
        <taxon>Exophiala</taxon>
    </lineage>
</organism>
<dbReference type="InterPro" id="IPR013189">
    <property type="entry name" value="Glyco_hydro_32_C"/>
</dbReference>
<dbReference type="InterPro" id="IPR001362">
    <property type="entry name" value="Glyco_hydro_32"/>
</dbReference>
<keyword evidence="9" id="KW-1185">Reference proteome</keyword>
<evidence type="ECO:0000256" key="1">
    <source>
        <dbReference type="ARBA" id="ARBA00009902"/>
    </source>
</evidence>
<feature type="domain" description="Glycosyl hydrolase family 32 C-terminal" evidence="7">
    <location>
        <begin position="365"/>
        <end position="486"/>
    </location>
</feature>
<dbReference type="EC" id="3.2.1.26" evidence="2"/>
<dbReference type="STRING" id="215243.A0A0D2D226"/>
<evidence type="ECO:0000259" key="7">
    <source>
        <dbReference type="Pfam" id="PF08244"/>
    </source>
</evidence>
<dbReference type="InterPro" id="IPR013148">
    <property type="entry name" value="Glyco_hydro_32_N"/>
</dbReference>
<dbReference type="RefSeq" id="XP_016257579.1">
    <property type="nucleotide sequence ID" value="XM_016411959.1"/>
</dbReference>
<evidence type="ECO:0000256" key="5">
    <source>
        <dbReference type="RuleBase" id="RU362110"/>
    </source>
</evidence>
<dbReference type="EMBL" id="KN847344">
    <property type="protein sequence ID" value="KIW37363.1"/>
    <property type="molecule type" value="Genomic_DNA"/>
</dbReference>
<dbReference type="Gene3D" id="2.115.10.20">
    <property type="entry name" value="Glycosyl hydrolase domain, family 43"/>
    <property type="match status" value="1"/>
</dbReference>
<gene>
    <name evidence="8" type="ORF">PV06_10407</name>
</gene>
<dbReference type="VEuPathDB" id="FungiDB:PV06_10407"/>
<dbReference type="SUPFAM" id="SSF75005">
    <property type="entry name" value="Arabinanase/levansucrase/invertase"/>
    <property type="match status" value="1"/>
</dbReference>
<dbReference type="Proteomes" id="UP000053342">
    <property type="component" value="Unassembled WGS sequence"/>
</dbReference>
<keyword evidence="4 5" id="KW-0326">Glycosidase</keyword>
<accession>A0A0D2D226</accession>
<sequence>MSKPDLAVSMNPLGLRDPKFNGPQGDAIPFFHEGRYHLFYLESPANVYDQPERGRTPWKHVVSDNLVDWQDLGIALPLGEGDDPDIDGIWTGSIVAVDGVLHVFYTGGRRTASVPQTICHATSTDGGVVFKKSPSNPIHLPQAEWFERRDWRDPFVFWNEEHKQYWMLITSRANDGPPGRRGVISLSTSDDLTTWTTVQEPFYSPGITYSMECPEVFRLGDKWRLVFSRFTEHAATVYREADSLSGPWRTPKHPALDGAHWYAAKSLEDARGRRIAFGWVHDRRGFAEGGEWLWGGDMCLPREIFVGDDDRLCVRMPLEVDAQLTSRRELLIRHQASSPGGATTAAAEWKASAPGSFAVAEIESGPLQPSLTRLTVEADLHELAGGVGLALYANAGLTEGLLLFFDASTGVISLGGPARGQEDDRLPTPFVTNRVTGRRRGKLRFDLYLRGNVLEIFVDRRVALTYRQYFDRSFTAQPYVEDGVVTFRAMLATRGGKLERAQ</sequence>
<keyword evidence="3 5" id="KW-0378">Hydrolase</keyword>
<dbReference type="PANTHER" id="PTHR43101:SF1">
    <property type="entry name" value="BETA-FRUCTOSIDASE"/>
    <property type="match status" value="1"/>
</dbReference>
<dbReference type="HOGENOM" id="CLU_042071_0_0_1"/>
<evidence type="ECO:0000256" key="2">
    <source>
        <dbReference type="ARBA" id="ARBA00012758"/>
    </source>
</evidence>
<name>A0A0D2D226_9EURO</name>
<dbReference type="Pfam" id="PF00251">
    <property type="entry name" value="Glyco_hydro_32N"/>
    <property type="match status" value="1"/>
</dbReference>
<dbReference type="Pfam" id="PF08244">
    <property type="entry name" value="Glyco_hydro_32C"/>
    <property type="match status" value="1"/>
</dbReference>
<dbReference type="GeneID" id="27362481"/>
<evidence type="ECO:0000256" key="4">
    <source>
        <dbReference type="ARBA" id="ARBA00023295"/>
    </source>
</evidence>
<dbReference type="GO" id="GO:0004564">
    <property type="term" value="F:beta-fructofuranosidase activity"/>
    <property type="evidence" value="ECO:0007669"/>
    <property type="project" value="UniProtKB-EC"/>
</dbReference>
<dbReference type="GO" id="GO:0005975">
    <property type="term" value="P:carbohydrate metabolic process"/>
    <property type="evidence" value="ECO:0007669"/>
    <property type="project" value="InterPro"/>
</dbReference>
<dbReference type="OrthoDB" id="202537at2759"/>
<evidence type="ECO:0000259" key="6">
    <source>
        <dbReference type="Pfam" id="PF00251"/>
    </source>
</evidence>
<dbReference type="CDD" id="cd08995">
    <property type="entry name" value="GH32_EcAec43-like"/>
    <property type="match status" value="1"/>
</dbReference>
<comment type="similarity">
    <text evidence="1 5">Belongs to the glycosyl hydrolase 32 family.</text>
</comment>
<protein>
    <recommendedName>
        <fullName evidence="2">beta-fructofuranosidase</fullName>
        <ecNumber evidence="2">3.2.1.26</ecNumber>
    </recommendedName>
</protein>
<feature type="domain" description="Glycosyl hydrolase family 32 N-terminal" evidence="6">
    <location>
        <begin position="29"/>
        <end position="312"/>
    </location>
</feature>
<dbReference type="PANTHER" id="PTHR43101">
    <property type="entry name" value="BETA-FRUCTOSIDASE"/>
    <property type="match status" value="1"/>
</dbReference>
<evidence type="ECO:0000313" key="9">
    <source>
        <dbReference type="Proteomes" id="UP000053342"/>
    </source>
</evidence>
<dbReference type="InterPro" id="IPR051214">
    <property type="entry name" value="GH32_Enzymes"/>
</dbReference>
<evidence type="ECO:0000313" key="8">
    <source>
        <dbReference type="EMBL" id="KIW37363.1"/>
    </source>
</evidence>
<dbReference type="Gene3D" id="2.60.120.560">
    <property type="entry name" value="Exo-inulinase, domain 1"/>
    <property type="match status" value="1"/>
</dbReference>